<evidence type="ECO:0000256" key="2">
    <source>
        <dbReference type="SAM" id="MobiDB-lite"/>
    </source>
</evidence>
<evidence type="ECO:0000313" key="5">
    <source>
        <dbReference type="Proteomes" id="UP001152622"/>
    </source>
</evidence>
<feature type="domain" description="CCHC-type" evidence="3">
    <location>
        <begin position="10"/>
        <end position="25"/>
    </location>
</feature>
<dbReference type="PROSITE" id="PS50158">
    <property type="entry name" value="ZF_CCHC"/>
    <property type="match status" value="1"/>
</dbReference>
<feature type="compositionally biased region" description="Polar residues" evidence="2">
    <location>
        <begin position="98"/>
        <end position="123"/>
    </location>
</feature>
<keyword evidence="1" id="KW-0479">Metal-binding</keyword>
<protein>
    <recommendedName>
        <fullName evidence="3">CCHC-type domain-containing protein</fullName>
    </recommendedName>
</protein>
<keyword evidence="1" id="KW-0862">Zinc</keyword>
<dbReference type="InterPro" id="IPR001878">
    <property type="entry name" value="Znf_CCHC"/>
</dbReference>
<sequence length="163" mass="16959">MVYASSGQLKCFECGDVGHKRFACPHRQQAEAGSADVNTPPAASGSEAGERSATPGDKETAAQPEVSDPGAENAETPVAEQAVASSSAGAETVIRGEGTSTEPTEEITGSAQEIPSSQVAGNSKTQILRDTEQDCPTHMVAVLVRDSTIDTALRIKRQAFEEL</sequence>
<dbReference type="EMBL" id="JAINUF010000010">
    <property type="protein sequence ID" value="KAJ8348956.1"/>
    <property type="molecule type" value="Genomic_DNA"/>
</dbReference>
<name>A0A9Q1F1E9_SYNKA</name>
<keyword evidence="1" id="KW-0863">Zinc-finger</keyword>
<reference evidence="4" key="1">
    <citation type="journal article" date="2023" name="Science">
        <title>Genome structures resolve the early diversification of teleost fishes.</title>
        <authorList>
            <person name="Parey E."/>
            <person name="Louis A."/>
            <person name="Montfort J."/>
            <person name="Bouchez O."/>
            <person name="Roques C."/>
            <person name="Iampietro C."/>
            <person name="Lluch J."/>
            <person name="Castinel A."/>
            <person name="Donnadieu C."/>
            <person name="Desvignes T."/>
            <person name="Floi Bucao C."/>
            <person name="Jouanno E."/>
            <person name="Wen M."/>
            <person name="Mejri S."/>
            <person name="Dirks R."/>
            <person name="Jansen H."/>
            <person name="Henkel C."/>
            <person name="Chen W.J."/>
            <person name="Zahm M."/>
            <person name="Cabau C."/>
            <person name="Klopp C."/>
            <person name="Thompson A.W."/>
            <person name="Robinson-Rechavi M."/>
            <person name="Braasch I."/>
            <person name="Lecointre G."/>
            <person name="Bobe J."/>
            <person name="Postlethwait J.H."/>
            <person name="Berthelot C."/>
            <person name="Roest Crollius H."/>
            <person name="Guiguen Y."/>
        </authorList>
    </citation>
    <scope>NUCLEOTIDE SEQUENCE</scope>
    <source>
        <strain evidence="4">WJC10195</strain>
    </source>
</reference>
<evidence type="ECO:0000313" key="4">
    <source>
        <dbReference type="EMBL" id="KAJ8348956.1"/>
    </source>
</evidence>
<dbReference type="SUPFAM" id="SSF57756">
    <property type="entry name" value="Retrovirus zinc finger-like domains"/>
    <property type="match status" value="1"/>
</dbReference>
<keyword evidence="5" id="KW-1185">Reference proteome</keyword>
<proteinExistence type="predicted"/>
<dbReference type="Proteomes" id="UP001152622">
    <property type="component" value="Chromosome 10"/>
</dbReference>
<organism evidence="4 5">
    <name type="scientific">Synaphobranchus kaupii</name>
    <name type="common">Kaup's arrowtooth eel</name>
    <dbReference type="NCBI Taxonomy" id="118154"/>
    <lineage>
        <taxon>Eukaryota</taxon>
        <taxon>Metazoa</taxon>
        <taxon>Chordata</taxon>
        <taxon>Craniata</taxon>
        <taxon>Vertebrata</taxon>
        <taxon>Euteleostomi</taxon>
        <taxon>Actinopterygii</taxon>
        <taxon>Neopterygii</taxon>
        <taxon>Teleostei</taxon>
        <taxon>Anguilliformes</taxon>
        <taxon>Synaphobranchidae</taxon>
        <taxon>Synaphobranchus</taxon>
    </lineage>
</organism>
<feature type="region of interest" description="Disordered" evidence="2">
    <location>
        <begin position="28"/>
        <end position="123"/>
    </location>
</feature>
<accession>A0A9Q1F1E9</accession>
<dbReference type="OrthoDB" id="416119at2759"/>
<feature type="compositionally biased region" description="Low complexity" evidence="2">
    <location>
        <begin position="42"/>
        <end position="53"/>
    </location>
</feature>
<dbReference type="GO" id="GO:0008270">
    <property type="term" value="F:zinc ion binding"/>
    <property type="evidence" value="ECO:0007669"/>
    <property type="project" value="UniProtKB-KW"/>
</dbReference>
<evidence type="ECO:0000256" key="1">
    <source>
        <dbReference type="PROSITE-ProRule" id="PRU00047"/>
    </source>
</evidence>
<comment type="caution">
    <text evidence="4">The sequence shown here is derived from an EMBL/GenBank/DDBJ whole genome shotgun (WGS) entry which is preliminary data.</text>
</comment>
<dbReference type="GO" id="GO:0003676">
    <property type="term" value="F:nucleic acid binding"/>
    <property type="evidence" value="ECO:0007669"/>
    <property type="project" value="InterPro"/>
</dbReference>
<dbReference type="InterPro" id="IPR036875">
    <property type="entry name" value="Znf_CCHC_sf"/>
</dbReference>
<gene>
    <name evidence="4" type="ORF">SKAU_G00275450</name>
</gene>
<evidence type="ECO:0000259" key="3">
    <source>
        <dbReference type="PROSITE" id="PS50158"/>
    </source>
</evidence>
<dbReference type="AlphaFoldDB" id="A0A9Q1F1E9"/>